<comment type="caution">
    <text evidence="1">The sequence shown here is derived from an EMBL/GenBank/DDBJ whole genome shotgun (WGS) entry which is preliminary data.</text>
</comment>
<evidence type="ECO:0000313" key="2">
    <source>
        <dbReference type="Proteomes" id="UP000266497"/>
    </source>
</evidence>
<organism evidence="1 2">
    <name type="scientific">Phocaeicola vulgatus</name>
    <name type="common">Bacteroides vulgatus</name>
    <dbReference type="NCBI Taxonomy" id="821"/>
    <lineage>
        <taxon>Bacteria</taxon>
        <taxon>Pseudomonadati</taxon>
        <taxon>Bacteroidota</taxon>
        <taxon>Bacteroidia</taxon>
        <taxon>Bacteroidales</taxon>
        <taxon>Bacteroidaceae</taxon>
        <taxon>Phocaeicola</taxon>
    </lineage>
</organism>
<dbReference type="EMBL" id="QRUD01000062">
    <property type="protein sequence ID" value="RGR34555.1"/>
    <property type="molecule type" value="Genomic_DNA"/>
</dbReference>
<proteinExistence type="predicted"/>
<accession>A0A395UMH9</accession>
<gene>
    <name evidence="1" type="ORF">DWY53_17980</name>
</gene>
<reference evidence="1 2" key="1">
    <citation type="submission" date="2018-08" db="EMBL/GenBank/DDBJ databases">
        <title>A genome reference for cultivated species of the human gut microbiota.</title>
        <authorList>
            <person name="Zou Y."/>
            <person name="Xue W."/>
            <person name="Luo G."/>
        </authorList>
    </citation>
    <scope>NUCLEOTIDE SEQUENCE [LARGE SCALE GENOMIC DNA]</scope>
    <source>
        <strain evidence="1 2">AF25-30LB</strain>
    </source>
</reference>
<evidence type="ECO:0000313" key="1">
    <source>
        <dbReference type="EMBL" id="RGR34555.1"/>
    </source>
</evidence>
<protein>
    <submittedName>
        <fullName evidence="1">Uncharacterized protein</fullName>
    </submittedName>
</protein>
<dbReference type="RefSeq" id="WP_117893612.1">
    <property type="nucleotide sequence ID" value="NZ_QRUD01000062.1"/>
</dbReference>
<dbReference type="Proteomes" id="UP000266497">
    <property type="component" value="Unassembled WGS sequence"/>
</dbReference>
<name>A0A395UMH9_PHOVU</name>
<dbReference type="AlphaFoldDB" id="A0A395UMH9"/>
<sequence>MERIIVEQLRDRLYYATDTIVTYIDSRVLICNSNEFPQSLEDKAEFITTSKYYILESGDLCPCNDLYYKEDIRLFSRISFERKEEIRKFTFECVYYGLMDELEDEGKKKDLGFLLNRAIDYLDEIGLTPAEKFKAEISDTLQRMIEKEKR</sequence>